<dbReference type="RefSeq" id="WP_331301877.1">
    <property type="nucleotide sequence ID" value="NZ_MLCA01000006.1"/>
</dbReference>
<reference evidence="2 3" key="1">
    <citation type="journal article" date="2012" name="Genet. Mol. Biol.">
        <title>Analysis of 16S rRNA and mxaF genes revealing insights into Methylobacterium niche-specific plant association.</title>
        <authorList>
            <person name="Dourado M.N."/>
            <person name="Andreote F.D."/>
            <person name="Dini-Andreote F."/>
            <person name="Conti R."/>
            <person name="Araujo J.M."/>
            <person name="Araujo W.L."/>
        </authorList>
    </citation>
    <scope>NUCLEOTIDE SEQUENCE [LARGE SCALE GENOMIC DNA]</scope>
    <source>
        <strain evidence="2 3">TC3-10</strain>
    </source>
</reference>
<evidence type="ECO:0000313" key="2">
    <source>
        <dbReference type="EMBL" id="MEE7491090.1"/>
    </source>
</evidence>
<proteinExistence type="predicted"/>
<organism evidence="2 3">
    <name type="scientific">Methylobacterium oryzae</name>
    <dbReference type="NCBI Taxonomy" id="334852"/>
    <lineage>
        <taxon>Bacteria</taxon>
        <taxon>Pseudomonadati</taxon>
        <taxon>Pseudomonadota</taxon>
        <taxon>Alphaproteobacteria</taxon>
        <taxon>Hyphomicrobiales</taxon>
        <taxon>Methylobacteriaceae</taxon>
        <taxon>Methylobacterium</taxon>
    </lineage>
</organism>
<feature type="region of interest" description="Disordered" evidence="1">
    <location>
        <begin position="1"/>
        <end position="23"/>
    </location>
</feature>
<keyword evidence="3" id="KW-1185">Reference proteome</keyword>
<accession>A0ABU7TPB9</accession>
<dbReference type="EMBL" id="MLCA01000006">
    <property type="protein sequence ID" value="MEE7491090.1"/>
    <property type="molecule type" value="Genomic_DNA"/>
</dbReference>
<dbReference type="Proteomes" id="UP001355206">
    <property type="component" value="Unassembled WGS sequence"/>
</dbReference>
<gene>
    <name evidence="2" type="ORF">MOTC310_11710</name>
</gene>
<sequence>MADTSNPNPAPKPADKPAAAPAPTVTVLMERDYWPKGPRPADLPEDQEYRVRAGESAELGVDEAMDVVEAGIGRRDRAKVA</sequence>
<evidence type="ECO:0000256" key="1">
    <source>
        <dbReference type="SAM" id="MobiDB-lite"/>
    </source>
</evidence>
<name>A0ABU7TPB9_9HYPH</name>
<comment type="caution">
    <text evidence="2">The sequence shown here is derived from an EMBL/GenBank/DDBJ whole genome shotgun (WGS) entry which is preliminary data.</text>
</comment>
<evidence type="ECO:0000313" key="3">
    <source>
        <dbReference type="Proteomes" id="UP001355206"/>
    </source>
</evidence>
<protein>
    <submittedName>
        <fullName evidence="2">Uncharacterized protein</fullName>
    </submittedName>
</protein>